<dbReference type="STRING" id="379097.SE23_10785"/>
<accession>A0A0A5I2B7</accession>
<dbReference type="PROSITE" id="PS51704">
    <property type="entry name" value="GP_PDE"/>
    <property type="match status" value="1"/>
</dbReference>
<dbReference type="PANTHER" id="PTHR46211">
    <property type="entry name" value="GLYCEROPHOSPHORYL DIESTER PHOSPHODIESTERASE"/>
    <property type="match status" value="1"/>
</dbReference>
<proteinExistence type="predicted"/>
<dbReference type="GO" id="GO:0006629">
    <property type="term" value="P:lipid metabolic process"/>
    <property type="evidence" value="ECO:0007669"/>
    <property type="project" value="InterPro"/>
</dbReference>
<protein>
    <submittedName>
        <fullName evidence="2">Glycerophosphodiester phosphodiesterase</fullName>
    </submittedName>
</protein>
<dbReference type="Pfam" id="PF03009">
    <property type="entry name" value="GDPD"/>
    <property type="match status" value="1"/>
</dbReference>
<dbReference type="OrthoDB" id="9795622at2"/>
<dbReference type="RefSeq" id="WP_038187034.1">
    <property type="nucleotide sequence ID" value="NZ_JRWP01000002.1"/>
</dbReference>
<dbReference type="InterPro" id="IPR030395">
    <property type="entry name" value="GP_PDE_dom"/>
</dbReference>
<name>A0A0A5I2B7_PHOS4</name>
<gene>
    <name evidence="2" type="ORF">NM06_01060</name>
</gene>
<dbReference type="Proteomes" id="UP000030451">
    <property type="component" value="Unassembled WGS sequence"/>
</dbReference>
<comment type="caution">
    <text evidence="2">The sequence shown here is derived from an EMBL/GenBank/DDBJ whole genome shotgun (WGS) entry which is preliminary data.</text>
</comment>
<dbReference type="PANTHER" id="PTHR46211:SF1">
    <property type="entry name" value="GLYCEROPHOSPHODIESTER PHOSPHODIESTERASE, CYTOPLASMIC"/>
    <property type="match status" value="1"/>
</dbReference>
<evidence type="ECO:0000313" key="3">
    <source>
        <dbReference type="Proteomes" id="UP000030451"/>
    </source>
</evidence>
<sequence length="234" mass="26985">MNIVGHRGIAGHYPENTRVSIEAAIELGLNWIEVDIQPSKDDVLVVCHDHTVDRCSNGKGRVDTLTLSELRQLNFAHRYPECSPQTILTLSELLDIANQHRIKLNLEVKVDHHDPEHVVDLLAYALKGIELPKEAILFSSFNHDVIRHLRKQFPTHAIAVLSERLRRKDRLLLEEVQAVGCNLNHLWTSKRQISSLQKLGYKVWCYTVNNPNRLKRLSNLDGIFSDYPERFFYP</sequence>
<evidence type="ECO:0000313" key="2">
    <source>
        <dbReference type="EMBL" id="KGY10675.1"/>
    </source>
</evidence>
<dbReference type="Gene3D" id="3.20.20.190">
    <property type="entry name" value="Phosphatidylinositol (PI) phosphodiesterase"/>
    <property type="match status" value="1"/>
</dbReference>
<feature type="domain" description="GP-PDE" evidence="1">
    <location>
        <begin position="1"/>
        <end position="234"/>
    </location>
</feature>
<dbReference type="SUPFAM" id="SSF51695">
    <property type="entry name" value="PLC-like phosphodiesterases"/>
    <property type="match status" value="1"/>
</dbReference>
<dbReference type="InterPro" id="IPR017946">
    <property type="entry name" value="PLC-like_Pdiesterase_TIM-brl"/>
</dbReference>
<organism evidence="2 3">
    <name type="scientific">Photobacterium sp. (strain ATCC 43367)</name>
    <dbReference type="NCBI Taxonomy" id="379097"/>
    <lineage>
        <taxon>Bacteria</taxon>
        <taxon>Pseudomonadati</taxon>
        <taxon>Pseudomonadota</taxon>
        <taxon>Gammaproteobacteria</taxon>
        <taxon>Vibrionales</taxon>
        <taxon>Vibrionaceae</taxon>
        <taxon>Vibrio</taxon>
        <taxon>Vibrio oreintalis group</taxon>
    </lineage>
</organism>
<dbReference type="GO" id="GO:0008081">
    <property type="term" value="F:phosphoric diester hydrolase activity"/>
    <property type="evidence" value="ECO:0007669"/>
    <property type="project" value="InterPro"/>
</dbReference>
<reference evidence="2 3" key="1">
    <citation type="submission" date="2014-10" db="EMBL/GenBank/DDBJ databases">
        <title>Genome sequencing of Vibrio sinaloensis T08.</title>
        <authorList>
            <person name="Chan K.-G."/>
            <person name="Mohamad N.I."/>
        </authorList>
    </citation>
    <scope>NUCLEOTIDE SEQUENCE [LARGE SCALE GENOMIC DNA]</scope>
    <source>
        <strain evidence="2 3">T08</strain>
    </source>
</reference>
<evidence type="ECO:0000259" key="1">
    <source>
        <dbReference type="PROSITE" id="PS51704"/>
    </source>
</evidence>
<dbReference type="EMBL" id="JRWP01000002">
    <property type="protein sequence ID" value="KGY10675.1"/>
    <property type="molecule type" value="Genomic_DNA"/>
</dbReference>
<dbReference type="AlphaFoldDB" id="A0A0A5I2B7"/>